<reference evidence="2 3" key="1">
    <citation type="journal article" date="2021" name="bioRxiv">
        <title>The Gossypium anomalum genome as a resource for cotton improvement and evolutionary analysis of hybrid incompatibility.</title>
        <authorList>
            <person name="Grover C.E."/>
            <person name="Yuan D."/>
            <person name="Arick M.A."/>
            <person name="Miller E.R."/>
            <person name="Hu G."/>
            <person name="Peterson D.G."/>
            <person name="Wendel J.F."/>
            <person name="Udall J.A."/>
        </authorList>
    </citation>
    <scope>NUCLEOTIDE SEQUENCE [LARGE SCALE GENOMIC DNA]</scope>
    <source>
        <strain evidence="2">JFW-Udall</strain>
        <tissue evidence="2">Leaf</tissue>
    </source>
</reference>
<dbReference type="EMBL" id="JAHUZN010000011">
    <property type="protein sequence ID" value="KAG8478292.1"/>
    <property type="molecule type" value="Genomic_DNA"/>
</dbReference>
<protein>
    <recommendedName>
        <fullName evidence="1">RNase H type-1 domain-containing protein</fullName>
    </recommendedName>
</protein>
<dbReference type="OrthoDB" id="1001947at2759"/>
<dbReference type="Pfam" id="PF13456">
    <property type="entry name" value="RVT_3"/>
    <property type="match status" value="1"/>
</dbReference>
<comment type="caution">
    <text evidence="2">The sequence shown here is derived from an EMBL/GenBank/DDBJ whole genome shotgun (WGS) entry which is preliminary data.</text>
</comment>
<dbReference type="InterPro" id="IPR012337">
    <property type="entry name" value="RNaseH-like_sf"/>
</dbReference>
<evidence type="ECO:0000313" key="2">
    <source>
        <dbReference type="EMBL" id="KAG8478292.1"/>
    </source>
</evidence>
<organism evidence="2 3">
    <name type="scientific">Gossypium anomalum</name>
    <dbReference type="NCBI Taxonomy" id="47600"/>
    <lineage>
        <taxon>Eukaryota</taxon>
        <taxon>Viridiplantae</taxon>
        <taxon>Streptophyta</taxon>
        <taxon>Embryophyta</taxon>
        <taxon>Tracheophyta</taxon>
        <taxon>Spermatophyta</taxon>
        <taxon>Magnoliopsida</taxon>
        <taxon>eudicotyledons</taxon>
        <taxon>Gunneridae</taxon>
        <taxon>Pentapetalae</taxon>
        <taxon>rosids</taxon>
        <taxon>malvids</taxon>
        <taxon>Malvales</taxon>
        <taxon>Malvaceae</taxon>
        <taxon>Malvoideae</taxon>
        <taxon>Gossypium</taxon>
    </lineage>
</organism>
<dbReference type="Gene3D" id="3.30.420.10">
    <property type="entry name" value="Ribonuclease H-like superfamily/Ribonuclease H"/>
    <property type="match status" value="1"/>
</dbReference>
<dbReference type="PANTHER" id="PTHR47723:SF19">
    <property type="entry name" value="POLYNUCLEOTIDYL TRANSFERASE, RIBONUCLEASE H-LIKE SUPERFAMILY PROTEIN"/>
    <property type="match status" value="1"/>
</dbReference>
<sequence>MPLVGRDSICQPKCCGSLGLRKLRDQNISFLLKLGFNLVTNKEALWVWVIRAKYRMKDTLPETIKRDRSLFLWNSLLKFGRCFKKTYVGPLKIFFISSEIIMQLRMHEARSYQDDLVIPEGGASWAGLFRILIWWLWKNLTTCGGLGLSLEEEAYGSKIFLNTDGAVRLDTGTAVAEGVARDRNGQWLFGFNRYIGKCSIFEAELWDIFEGLKLVQRRGHDCVIILSNSLDVIRAIQGSCPATSNFALIRRIQSILSQGVKCSSRLFGKRSSIFYSGFAIL</sequence>
<dbReference type="PANTHER" id="PTHR47723">
    <property type="entry name" value="OS05G0353850 PROTEIN"/>
    <property type="match status" value="1"/>
</dbReference>
<accession>A0A8J5YA43</accession>
<feature type="domain" description="RNase H type-1" evidence="1">
    <location>
        <begin position="162"/>
        <end position="263"/>
    </location>
</feature>
<dbReference type="AlphaFoldDB" id="A0A8J5YA43"/>
<name>A0A8J5YA43_9ROSI</name>
<dbReference type="InterPro" id="IPR053151">
    <property type="entry name" value="RNase_H-like"/>
</dbReference>
<proteinExistence type="predicted"/>
<dbReference type="GO" id="GO:0004523">
    <property type="term" value="F:RNA-DNA hybrid ribonuclease activity"/>
    <property type="evidence" value="ECO:0007669"/>
    <property type="project" value="InterPro"/>
</dbReference>
<dbReference type="InterPro" id="IPR044730">
    <property type="entry name" value="RNase_H-like_dom_plant"/>
</dbReference>
<dbReference type="GO" id="GO:0003676">
    <property type="term" value="F:nucleic acid binding"/>
    <property type="evidence" value="ECO:0007669"/>
    <property type="project" value="InterPro"/>
</dbReference>
<keyword evidence="3" id="KW-1185">Reference proteome</keyword>
<dbReference type="SUPFAM" id="SSF53098">
    <property type="entry name" value="Ribonuclease H-like"/>
    <property type="match status" value="1"/>
</dbReference>
<dbReference type="InterPro" id="IPR002156">
    <property type="entry name" value="RNaseH_domain"/>
</dbReference>
<dbReference type="InterPro" id="IPR036397">
    <property type="entry name" value="RNaseH_sf"/>
</dbReference>
<evidence type="ECO:0000259" key="1">
    <source>
        <dbReference type="Pfam" id="PF13456"/>
    </source>
</evidence>
<gene>
    <name evidence="2" type="ORF">CXB51_028085</name>
</gene>
<dbReference type="Proteomes" id="UP000701853">
    <property type="component" value="Chromosome 11"/>
</dbReference>
<dbReference type="CDD" id="cd06222">
    <property type="entry name" value="RNase_H_like"/>
    <property type="match status" value="1"/>
</dbReference>
<evidence type="ECO:0000313" key="3">
    <source>
        <dbReference type="Proteomes" id="UP000701853"/>
    </source>
</evidence>